<dbReference type="AlphaFoldDB" id="A0A426ZHG2"/>
<evidence type="ECO:0000313" key="2">
    <source>
        <dbReference type="EMBL" id="RRT63419.1"/>
    </source>
</evidence>
<dbReference type="EMBL" id="AMZH03006606">
    <property type="protein sequence ID" value="RRT63419.1"/>
    <property type="molecule type" value="Genomic_DNA"/>
</dbReference>
<dbReference type="Proteomes" id="UP000287651">
    <property type="component" value="Unassembled WGS sequence"/>
</dbReference>
<comment type="caution">
    <text evidence="2">The sequence shown here is derived from an EMBL/GenBank/DDBJ whole genome shotgun (WGS) entry which is preliminary data.</text>
</comment>
<evidence type="ECO:0000313" key="3">
    <source>
        <dbReference type="Proteomes" id="UP000287651"/>
    </source>
</evidence>
<organism evidence="2 3">
    <name type="scientific">Ensete ventricosum</name>
    <name type="common">Abyssinian banana</name>
    <name type="synonym">Musa ensete</name>
    <dbReference type="NCBI Taxonomy" id="4639"/>
    <lineage>
        <taxon>Eukaryota</taxon>
        <taxon>Viridiplantae</taxon>
        <taxon>Streptophyta</taxon>
        <taxon>Embryophyta</taxon>
        <taxon>Tracheophyta</taxon>
        <taxon>Spermatophyta</taxon>
        <taxon>Magnoliopsida</taxon>
        <taxon>Liliopsida</taxon>
        <taxon>Zingiberales</taxon>
        <taxon>Musaceae</taxon>
        <taxon>Ensete</taxon>
    </lineage>
</organism>
<accession>A0A426ZHG2</accession>
<gene>
    <name evidence="2" type="ORF">B296_00029099</name>
</gene>
<feature type="compositionally biased region" description="Basic and acidic residues" evidence="1">
    <location>
        <begin position="131"/>
        <end position="141"/>
    </location>
</feature>
<proteinExistence type="predicted"/>
<reference evidence="2 3" key="1">
    <citation type="journal article" date="2014" name="Agronomy (Basel)">
        <title>A Draft Genome Sequence for Ensete ventricosum, the Drought-Tolerant Tree Against Hunger.</title>
        <authorList>
            <person name="Harrison J."/>
            <person name="Moore K.A."/>
            <person name="Paszkiewicz K."/>
            <person name="Jones T."/>
            <person name="Grant M."/>
            <person name="Ambacheew D."/>
            <person name="Muzemil S."/>
            <person name="Studholme D.J."/>
        </authorList>
    </citation>
    <scope>NUCLEOTIDE SEQUENCE [LARGE SCALE GENOMIC DNA]</scope>
</reference>
<name>A0A426ZHG2_ENSVE</name>
<feature type="region of interest" description="Disordered" evidence="1">
    <location>
        <begin position="112"/>
        <end position="155"/>
    </location>
</feature>
<sequence length="155" mass="17380">MNSVHRATFRESTNYFKEKFGYTTIDLGISLEKKDPKHKEHKGADPIQRLESVRGHLVSFPLNFMCNEDLRPVFSQGGGRGQADDRLGEVVVEKLLRTELLVGIDMGMDDVDADATGGGSEDGVDFWDSGSDERIEPEKAPKWSRTKSQPLEEPR</sequence>
<protein>
    <submittedName>
        <fullName evidence="2">Uncharacterized protein</fullName>
    </submittedName>
</protein>
<evidence type="ECO:0000256" key="1">
    <source>
        <dbReference type="SAM" id="MobiDB-lite"/>
    </source>
</evidence>